<accession>A0A0N1HC69</accession>
<keyword evidence="4" id="KW-1185">Reference proteome</keyword>
<feature type="region of interest" description="Disordered" evidence="1">
    <location>
        <begin position="328"/>
        <end position="359"/>
    </location>
</feature>
<dbReference type="VEuPathDB" id="FungiDB:AB675_9813"/>
<dbReference type="Proteomes" id="UP000038010">
    <property type="component" value="Unassembled WGS sequence"/>
</dbReference>
<feature type="compositionally biased region" description="Low complexity" evidence="1">
    <location>
        <begin position="444"/>
        <end position="455"/>
    </location>
</feature>
<organism evidence="3 4">
    <name type="scientific">Cyphellophora attinorum</name>
    <dbReference type="NCBI Taxonomy" id="1664694"/>
    <lineage>
        <taxon>Eukaryota</taxon>
        <taxon>Fungi</taxon>
        <taxon>Dikarya</taxon>
        <taxon>Ascomycota</taxon>
        <taxon>Pezizomycotina</taxon>
        <taxon>Eurotiomycetes</taxon>
        <taxon>Chaetothyriomycetidae</taxon>
        <taxon>Chaetothyriales</taxon>
        <taxon>Cyphellophoraceae</taxon>
        <taxon>Cyphellophora</taxon>
    </lineage>
</organism>
<feature type="domain" description="Ysc84 actin-binding" evidence="2">
    <location>
        <begin position="191"/>
        <end position="316"/>
    </location>
</feature>
<feature type="compositionally biased region" description="Basic and acidic residues" evidence="1">
    <location>
        <begin position="456"/>
        <end position="483"/>
    </location>
</feature>
<sequence length="612" mass="66453">MSTPAYVPPPPPPIPKRPTAVTTDSEKKGPTIWERTKGASNTAYERGLKPGFNKVYNVVDKLGAPVNRLSNKMGSEAFWPTTMDKESEKAARILRGFVKDGFYEQVDSDDAERVATRQERSGVTQEGVPKGKQRVVVKIPTKVIKNAVGLVIFTTMRTGWVLGGSGGSGVLVARHPETGEWSPPSGVQTQNLSVGFLIGVDIYDTVLVINTYKALEAFTKLRCTLGTEVGLAAGPVGIGGALDSEIAKRQAPIFSYVKSRGLYAGVALEGNLVIERTDENKKFYGYDITAQEILIGRVIAPPRDEYQVLMDTLRAAQGDDVDESLLPESGMAPSDFEIDDNADKGPTFGIPEADDDDPYGVKALEAEGLVIREAGTHQRPAADAFNFNPSPSSPIYGHFSRNSVDGRSSIRSKTWRDSTASLAMSDRGVQTDEGELDSPKRSSRLSSVSRQVSPPKKVEEKMDENVTGTERHESPEGQRRDSFSDIDSDVEIHEVNPVVMKARTVKTVNSPKRGPPPALPPRNPGRVVSPSPLHEDSPADDPSDGFSKIDLNGDVPTANTASEKRDLSPERAPSTIDEDKFESIPNTPIREKDENDALKKEPMNDKDGWGSV</sequence>
<dbReference type="RefSeq" id="XP_018002168.1">
    <property type="nucleotide sequence ID" value="XM_018150381.1"/>
</dbReference>
<feature type="compositionally biased region" description="Pro residues" evidence="1">
    <location>
        <begin position="513"/>
        <end position="523"/>
    </location>
</feature>
<name>A0A0N1HC69_9EURO</name>
<dbReference type="GO" id="GO:0035091">
    <property type="term" value="F:phosphatidylinositol binding"/>
    <property type="evidence" value="ECO:0007669"/>
    <property type="project" value="TreeGrafter"/>
</dbReference>
<feature type="compositionally biased region" description="Pro residues" evidence="1">
    <location>
        <begin position="1"/>
        <end position="16"/>
    </location>
</feature>
<dbReference type="OrthoDB" id="443981at2759"/>
<feature type="compositionally biased region" description="Basic and acidic residues" evidence="1">
    <location>
        <begin position="589"/>
        <end position="612"/>
    </location>
</feature>
<gene>
    <name evidence="3" type="ORF">AB675_9813</name>
</gene>
<evidence type="ECO:0000259" key="2">
    <source>
        <dbReference type="Pfam" id="PF04366"/>
    </source>
</evidence>
<dbReference type="STRING" id="1664694.A0A0N1HC69"/>
<evidence type="ECO:0000313" key="4">
    <source>
        <dbReference type="Proteomes" id="UP000038010"/>
    </source>
</evidence>
<feature type="compositionally biased region" description="Polar residues" evidence="1">
    <location>
        <begin position="400"/>
        <end position="422"/>
    </location>
</feature>
<dbReference type="PANTHER" id="PTHR15629:SF8">
    <property type="entry name" value="DUF500 DOMAIN PROTEIN (AFU_ORTHOLOGUE AFUA_5G07310)"/>
    <property type="match status" value="1"/>
</dbReference>
<dbReference type="EMBL" id="LFJN01000007">
    <property type="protein sequence ID" value="KPI42205.1"/>
    <property type="molecule type" value="Genomic_DNA"/>
</dbReference>
<proteinExistence type="predicted"/>
<dbReference type="PANTHER" id="PTHR15629">
    <property type="entry name" value="SH3YL1 PROTEIN"/>
    <property type="match status" value="1"/>
</dbReference>
<protein>
    <submittedName>
        <fullName evidence="3">SH3 domain-containing YSC84-like protein 1</fullName>
    </submittedName>
</protein>
<feature type="region of interest" description="Disordered" evidence="1">
    <location>
        <begin position="1"/>
        <end position="30"/>
    </location>
</feature>
<dbReference type="Pfam" id="PF04366">
    <property type="entry name" value="Ysc84"/>
    <property type="match status" value="1"/>
</dbReference>
<feature type="region of interest" description="Disordered" evidence="1">
    <location>
        <begin position="381"/>
        <end position="612"/>
    </location>
</feature>
<dbReference type="AlphaFoldDB" id="A0A0N1HC69"/>
<evidence type="ECO:0000256" key="1">
    <source>
        <dbReference type="SAM" id="MobiDB-lite"/>
    </source>
</evidence>
<dbReference type="InterPro" id="IPR051702">
    <property type="entry name" value="SH3_domain_YSC84-like"/>
</dbReference>
<dbReference type="InterPro" id="IPR007461">
    <property type="entry name" value="Ysc84_actin-binding"/>
</dbReference>
<dbReference type="GeneID" id="28742261"/>
<reference evidence="3 4" key="1">
    <citation type="submission" date="2015-06" db="EMBL/GenBank/DDBJ databases">
        <title>Draft genome of the ant-associated black yeast Phialophora attae CBS 131958.</title>
        <authorList>
            <person name="Moreno L.F."/>
            <person name="Stielow B.J."/>
            <person name="de Hoog S."/>
            <person name="Vicente V.A."/>
            <person name="Weiss V.A."/>
            <person name="de Vries M."/>
            <person name="Cruz L.M."/>
            <person name="Souza E.M."/>
        </authorList>
    </citation>
    <scope>NUCLEOTIDE SEQUENCE [LARGE SCALE GENOMIC DNA]</scope>
    <source>
        <strain evidence="3 4">CBS 131958</strain>
    </source>
</reference>
<evidence type="ECO:0000313" key="3">
    <source>
        <dbReference type="EMBL" id="KPI42205.1"/>
    </source>
</evidence>
<comment type="caution">
    <text evidence="3">The sequence shown here is derived from an EMBL/GenBank/DDBJ whole genome shotgun (WGS) entry which is preliminary data.</text>
</comment>